<gene>
    <name evidence="1" type="ORF">GMARGA_LOCUS371</name>
</gene>
<comment type="caution">
    <text evidence="1">The sequence shown here is derived from an EMBL/GenBank/DDBJ whole genome shotgun (WGS) entry which is preliminary data.</text>
</comment>
<protein>
    <submittedName>
        <fullName evidence="1">26909_t:CDS:1</fullName>
    </submittedName>
</protein>
<accession>A0ABN7TYP8</accession>
<dbReference type="EMBL" id="CAJVQB010000062">
    <property type="protein sequence ID" value="CAG8462389.1"/>
    <property type="molecule type" value="Genomic_DNA"/>
</dbReference>
<evidence type="ECO:0000313" key="1">
    <source>
        <dbReference type="EMBL" id="CAG8462389.1"/>
    </source>
</evidence>
<keyword evidence="2" id="KW-1185">Reference proteome</keyword>
<organism evidence="1 2">
    <name type="scientific">Gigaspora margarita</name>
    <dbReference type="NCBI Taxonomy" id="4874"/>
    <lineage>
        <taxon>Eukaryota</taxon>
        <taxon>Fungi</taxon>
        <taxon>Fungi incertae sedis</taxon>
        <taxon>Mucoromycota</taxon>
        <taxon>Glomeromycotina</taxon>
        <taxon>Glomeromycetes</taxon>
        <taxon>Diversisporales</taxon>
        <taxon>Gigasporaceae</taxon>
        <taxon>Gigaspora</taxon>
    </lineage>
</organism>
<reference evidence="1 2" key="1">
    <citation type="submission" date="2021-06" db="EMBL/GenBank/DDBJ databases">
        <authorList>
            <person name="Kallberg Y."/>
            <person name="Tangrot J."/>
            <person name="Rosling A."/>
        </authorList>
    </citation>
    <scope>NUCLEOTIDE SEQUENCE [LARGE SCALE GENOMIC DNA]</scope>
    <source>
        <strain evidence="1 2">120-4 pot B 10/14</strain>
    </source>
</reference>
<sequence>MSQFVIVINNAFHSRSEKLSQLNLAQTFRYVRFGENLSEYYSLNKIKKQEFSGI</sequence>
<evidence type="ECO:0000313" key="2">
    <source>
        <dbReference type="Proteomes" id="UP000789901"/>
    </source>
</evidence>
<dbReference type="Proteomes" id="UP000789901">
    <property type="component" value="Unassembled WGS sequence"/>
</dbReference>
<proteinExistence type="predicted"/>
<name>A0ABN7TYP8_GIGMA</name>